<dbReference type="WBParaSite" id="PEQ_0000716201-mRNA-1">
    <property type="protein sequence ID" value="PEQ_0000716201-mRNA-1"/>
    <property type="gene ID" value="PEQ_0000716201"/>
</dbReference>
<protein>
    <submittedName>
        <fullName evidence="2">Uncharacterized protein</fullName>
    </submittedName>
</protein>
<proteinExistence type="predicted"/>
<organism evidence="1 2">
    <name type="scientific">Parascaris equorum</name>
    <name type="common">Equine roundworm</name>
    <dbReference type="NCBI Taxonomy" id="6256"/>
    <lineage>
        <taxon>Eukaryota</taxon>
        <taxon>Metazoa</taxon>
        <taxon>Ecdysozoa</taxon>
        <taxon>Nematoda</taxon>
        <taxon>Chromadorea</taxon>
        <taxon>Rhabditida</taxon>
        <taxon>Spirurina</taxon>
        <taxon>Ascaridomorpha</taxon>
        <taxon>Ascaridoidea</taxon>
        <taxon>Ascarididae</taxon>
        <taxon>Parascaris</taxon>
    </lineage>
</organism>
<dbReference type="AlphaFoldDB" id="A0A914RL32"/>
<keyword evidence="1" id="KW-1185">Reference proteome</keyword>
<name>A0A914RL32_PAREQ</name>
<sequence>MSLKRLASADLSKSCPMLAVKRQRSSLTSPKVEPLMDDLVKAYFEEQGSDHSPSLNGVVETTDSRKILTSKITRLF</sequence>
<dbReference type="Proteomes" id="UP000887564">
    <property type="component" value="Unplaced"/>
</dbReference>
<evidence type="ECO:0000313" key="2">
    <source>
        <dbReference type="WBParaSite" id="PEQ_0000716201-mRNA-1"/>
    </source>
</evidence>
<evidence type="ECO:0000313" key="1">
    <source>
        <dbReference type="Proteomes" id="UP000887564"/>
    </source>
</evidence>
<accession>A0A914RL32</accession>
<reference evidence="2" key="1">
    <citation type="submission" date="2022-11" db="UniProtKB">
        <authorList>
            <consortium name="WormBaseParasite"/>
        </authorList>
    </citation>
    <scope>IDENTIFICATION</scope>
</reference>